<dbReference type="PROSITE" id="PS00523">
    <property type="entry name" value="SULFATASE_1"/>
    <property type="match status" value="1"/>
</dbReference>
<keyword evidence="8" id="KW-1185">Reference proteome</keyword>
<dbReference type="AlphaFoldDB" id="A0A812NNI6"/>
<dbReference type="GO" id="GO:0046872">
    <property type="term" value="F:metal ion binding"/>
    <property type="evidence" value="ECO:0007669"/>
    <property type="project" value="UniProtKB-KW"/>
</dbReference>
<keyword evidence="2" id="KW-0479">Metal-binding</keyword>
<evidence type="ECO:0000256" key="1">
    <source>
        <dbReference type="ARBA" id="ARBA00008779"/>
    </source>
</evidence>
<keyword evidence="3" id="KW-0378">Hydrolase</keyword>
<dbReference type="InterPro" id="IPR024607">
    <property type="entry name" value="Sulfatase_CS"/>
</dbReference>
<dbReference type="SUPFAM" id="SSF53649">
    <property type="entry name" value="Alkaline phosphatase-like"/>
    <property type="match status" value="1"/>
</dbReference>
<evidence type="ECO:0000256" key="2">
    <source>
        <dbReference type="ARBA" id="ARBA00022723"/>
    </source>
</evidence>
<proteinExistence type="inferred from homology"/>
<dbReference type="GO" id="GO:0004065">
    <property type="term" value="F:arylsulfatase activity"/>
    <property type="evidence" value="ECO:0007669"/>
    <property type="project" value="TreeGrafter"/>
</dbReference>
<evidence type="ECO:0000313" key="8">
    <source>
        <dbReference type="Proteomes" id="UP000649617"/>
    </source>
</evidence>
<organism evidence="7 8">
    <name type="scientific">Symbiodinium pilosum</name>
    <name type="common">Dinoflagellate</name>
    <dbReference type="NCBI Taxonomy" id="2952"/>
    <lineage>
        <taxon>Eukaryota</taxon>
        <taxon>Sar</taxon>
        <taxon>Alveolata</taxon>
        <taxon>Dinophyceae</taxon>
        <taxon>Suessiales</taxon>
        <taxon>Symbiodiniaceae</taxon>
        <taxon>Symbiodinium</taxon>
    </lineage>
</organism>
<dbReference type="InterPro" id="IPR017850">
    <property type="entry name" value="Alkaline_phosphatase_core_sf"/>
</dbReference>
<dbReference type="InterPro" id="IPR050738">
    <property type="entry name" value="Sulfatase"/>
</dbReference>
<comment type="caution">
    <text evidence="7">The sequence shown here is derived from an EMBL/GenBank/DDBJ whole genome shotgun (WGS) entry which is preliminary data.</text>
</comment>
<dbReference type="Proteomes" id="UP000649617">
    <property type="component" value="Unassembled WGS sequence"/>
</dbReference>
<protein>
    <submittedName>
        <fullName evidence="7">Arsb protein</fullName>
    </submittedName>
</protein>
<feature type="domain" description="Sulfatase N-terminal" evidence="6">
    <location>
        <begin position="30"/>
        <end position="387"/>
    </location>
</feature>
<dbReference type="PANTHER" id="PTHR42693">
    <property type="entry name" value="ARYLSULFATASE FAMILY MEMBER"/>
    <property type="match status" value="1"/>
</dbReference>
<evidence type="ECO:0000256" key="3">
    <source>
        <dbReference type="ARBA" id="ARBA00022801"/>
    </source>
</evidence>
<accession>A0A812NNI6</accession>
<evidence type="ECO:0000313" key="7">
    <source>
        <dbReference type="EMBL" id="CAE7313938.1"/>
    </source>
</evidence>
<reference evidence="7" key="1">
    <citation type="submission" date="2021-02" db="EMBL/GenBank/DDBJ databases">
        <authorList>
            <person name="Dougan E. K."/>
            <person name="Rhodes N."/>
            <person name="Thang M."/>
            <person name="Chan C."/>
        </authorList>
    </citation>
    <scope>NUCLEOTIDE SEQUENCE</scope>
</reference>
<sequence length="604" mass="66479">MSDQRTPVGPHQAIDWESGPAAPQSADRKPNIVLIVADDLGWNDLTFNGGGVAGGTVPTPSIDAIAQAGINFLSSYAGQGTCAPSRAMMMTGRYGSRFGFEFTPTPPGMSTALGMMSSNMGLQPVRTPEPRTIPFEQMGLPASEITIAELLKEQGYYTAHIGKWHLGRENGSAAHDQGFDQSLLMHSGLYAEEDNPDVINARLPYDPIDRFLWAGMKYAASYNGSAAFEPGGYLTDYYTDEAVKVIENNRHRPFFLYLAHWAPHTPLQAAKQDYDALSHIEDHTERVYAGMIRGLDRGVGRVLQALEDNGLDENTIVIFTSDNGGAGYVGIADLNKPFRGWKITNFEGGIRVPFFVKWPANIPAGQTSESPVHHFDIFATAADAAGAQIDHDIDGVSLLPYARGNNNLAKPHKTLFWRAGSYRTVRHHDWKLAVDPLMGKTWLFDLARDPGETTNIAEQHPGQVEEMMALLAQHNAEMVPPLWDSVAAMPVNVDKHLRQERDPQTAKQSIQQAVQEQFCGTEHDGSFHSASVIAFVEMGKRLTQQSAHLLTTYPTPTSVGDCLQWRSFDQRQFVTKRFDVATKIDVAACQLEGGFNHETAELLQ</sequence>
<dbReference type="OrthoDB" id="446257at2759"/>
<dbReference type="PANTHER" id="PTHR42693:SF53">
    <property type="entry name" value="ENDO-4-O-SULFATASE"/>
    <property type="match status" value="1"/>
</dbReference>
<dbReference type="Pfam" id="PF00884">
    <property type="entry name" value="Sulfatase"/>
    <property type="match status" value="1"/>
</dbReference>
<dbReference type="Gene3D" id="3.30.1120.10">
    <property type="match status" value="1"/>
</dbReference>
<evidence type="ECO:0000259" key="6">
    <source>
        <dbReference type="Pfam" id="PF00884"/>
    </source>
</evidence>
<dbReference type="InterPro" id="IPR000917">
    <property type="entry name" value="Sulfatase_N"/>
</dbReference>
<feature type="region of interest" description="Disordered" evidence="5">
    <location>
        <begin position="1"/>
        <end position="27"/>
    </location>
</feature>
<dbReference type="PROSITE" id="PS00149">
    <property type="entry name" value="SULFATASE_2"/>
    <property type="match status" value="1"/>
</dbReference>
<comment type="similarity">
    <text evidence="1">Belongs to the sulfatase family.</text>
</comment>
<dbReference type="Gene3D" id="3.40.720.10">
    <property type="entry name" value="Alkaline Phosphatase, subunit A"/>
    <property type="match status" value="1"/>
</dbReference>
<evidence type="ECO:0000256" key="4">
    <source>
        <dbReference type="ARBA" id="ARBA00022837"/>
    </source>
</evidence>
<evidence type="ECO:0000256" key="5">
    <source>
        <dbReference type="SAM" id="MobiDB-lite"/>
    </source>
</evidence>
<keyword evidence="4" id="KW-0106">Calcium</keyword>
<dbReference type="EMBL" id="CAJNIZ010011113">
    <property type="protein sequence ID" value="CAE7313938.1"/>
    <property type="molecule type" value="Genomic_DNA"/>
</dbReference>
<gene>
    <name evidence="7" type="primary">Arsb</name>
    <name evidence="7" type="ORF">SPIL2461_LOCUS7176</name>
</gene>
<name>A0A812NNI6_SYMPI</name>